<feature type="region of interest" description="Disordered" evidence="2">
    <location>
        <begin position="1265"/>
        <end position="1335"/>
    </location>
</feature>
<comment type="caution">
    <text evidence="5">The sequence shown here is derived from an EMBL/GenBank/DDBJ whole genome shotgun (WGS) entry which is preliminary data.</text>
</comment>
<keyword evidence="1" id="KW-0009">Actin-binding</keyword>
<evidence type="ECO:0000259" key="3">
    <source>
        <dbReference type="PROSITE" id="PS51232"/>
    </source>
</evidence>
<evidence type="ECO:0008006" key="7">
    <source>
        <dbReference type="Google" id="ProtNLM"/>
    </source>
</evidence>
<feature type="compositionally biased region" description="Basic and acidic residues" evidence="2">
    <location>
        <begin position="426"/>
        <end position="435"/>
    </location>
</feature>
<dbReference type="InterPro" id="IPR016024">
    <property type="entry name" value="ARM-type_fold"/>
</dbReference>
<dbReference type="Proteomes" id="UP000593567">
    <property type="component" value="Unassembled WGS sequence"/>
</dbReference>
<feature type="region of interest" description="Disordered" evidence="2">
    <location>
        <begin position="643"/>
        <end position="665"/>
    </location>
</feature>
<keyword evidence="6" id="KW-1185">Reference proteome</keyword>
<feature type="compositionally biased region" description="Basic residues" evidence="2">
    <location>
        <begin position="1325"/>
        <end position="1335"/>
    </location>
</feature>
<dbReference type="GO" id="GO:0005737">
    <property type="term" value="C:cytoplasm"/>
    <property type="evidence" value="ECO:0007669"/>
    <property type="project" value="TreeGrafter"/>
</dbReference>
<feature type="region of interest" description="Disordered" evidence="2">
    <location>
        <begin position="773"/>
        <end position="846"/>
    </location>
</feature>
<organism evidence="5 6">
    <name type="scientific">Bugula neritina</name>
    <name type="common">Brown bryozoan</name>
    <name type="synonym">Sertularia neritina</name>
    <dbReference type="NCBI Taxonomy" id="10212"/>
    <lineage>
        <taxon>Eukaryota</taxon>
        <taxon>Metazoa</taxon>
        <taxon>Spiralia</taxon>
        <taxon>Lophotrochozoa</taxon>
        <taxon>Bryozoa</taxon>
        <taxon>Gymnolaemata</taxon>
        <taxon>Cheilostomatida</taxon>
        <taxon>Flustrina</taxon>
        <taxon>Buguloidea</taxon>
        <taxon>Bugulidae</taxon>
        <taxon>Bugula</taxon>
    </lineage>
</organism>
<dbReference type="FunFam" id="1.25.10.10:FF:000056">
    <property type="entry name" value="FH1/FH2 domain-containing protein 3 isoform X1"/>
    <property type="match status" value="1"/>
</dbReference>
<dbReference type="EMBL" id="VXIV02003147">
    <property type="protein sequence ID" value="KAF6020741.1"/>
    <property type="molecule type" value="Genomic_DNA"/>
</dbReference>
<dbReference type="InterPro" id="IPR014768">
    <property type="entry name" value="GBD/FH3_dom"/>
</dbReference>
<dbReference type="SUPFAM" id="SSF48371">
    <property type="entry name" value="ARM repeat"/>
    <property type="match status" value="1"/>
</dbReference>
<feature type="region of interest" description="Disordered" evidence="2">
    <location>
        <begin position="344"/>
        <end position="386"/>
    </location>
</feature>
<dbReference type="PANTHER" id="PTHR45920:SF4">
    <property type="entry name" value="FORMIN HOMOLOGY 2 DOMAIN CONTAINING, ISOFORM I"/>
    <property type="match status" value="1"/>
</dbReference>
<dbReference type="OrthoDB" id="9806920at2759"/>
<dbReference type="InterPro" id="IPR011989">
    <property type="entry name" value="ARM-like"/>
</dbReference>
<dbReference type="Gene3D" id="1.20.58.2220">
    <property type="entry name" value="Formin, FH2 domain"/>
    <property type="match status" value="1"/>
</dbReference>
<feature type="compositionally biased region" description="Basic and acidic residues" evidence="2">
    <location>
        <begin position="344"/>
        <end position="353"/>
    </location>
</feature>
<dbReference type="InterPro" id="IPR042201">
    <property type="entry name" value="FH2_Formin_sf"/>
</dbReference>
<evidence type="ECO:0000256" key="2">
    <source>
        <dbReference type="SAM" id="MobiDB-lite"/>
    </source>
</evidence>
<dbReference type="SUPFAM" id="SSF101447">
    <property type="entry name" value="Formin homology 2 domain (FH2 domain)"/>
    <property type="match status" value="1"/>
</dbReference>
<dbReference type="InterPro" id="IPR041387">
    <property type="entry name" value="FHOD1_GBD_N"/>
</dbReference>
<dbReference type="PROSITE" id="PS51232">
    <property type="entry name" value="GBD_FH3"/>
    <property type="match status" value="1"/>
</dbReference>
<evidence type="ECO:0000259" key="4">
    <source>
        <dbReference type="PROSITE" id="PS51444"/>
    </source>
</evidence>
<evidence type="ECO:0000256" key="1">
    <source>
        <dbReference type="ARBA" id="ARBA00023203"/>
    </source>
</evidence>
<dbReference type="Pfam" id="PF18382">
    <property type="entry name" value="Formin_GBD_N"/>
    <property type="match status" value="1"/>
</dbReference>
<dbReference type="PANTHER" id="PTHR45920">
    <property type="entry name" value="FORMIN HOMOLOGY 2 DOMAIN CONTAINING, ISOFORM I"/>
    <property type="match status" value="1"/>
</dbReference>
<dbReference type="GO" id="GO:0030866">
    <property type="term" value="P:cortical actin cytoskeleton organization"/>
    <property type="evidence" value="ECO:0007669"/>
    <property type="project" value="TreeGrafter"/>
</dbReference>
<feature type="region of interest" description="Disordered" evidence="2">
    <location>
        <begin position="567"/>
        <end position="599"/>
    </location>
</feature>
<dbReference type="SMART" id="SM00498">
    <property type="entry name" value="FH2"/>
    <property type="match status" value="1"/>
</dbReference>
<feature type="domain" description="FH2" evidence="4">
    <location>
        <begin position="837"/>
        <end position="1238"/>
    </location>
</feature>
<feature type="region of interest" description="Disordered" evidence="2">
    <location>
        <begin position="422"/>
        <end position="449"/>
    </location>
</feature>
<dbReference type="InterPro" id="IPR015425">
    <property type="entry name" value="FH2_Formin"/>
</dbReference>
<evidence type="ECO:0000313" key="5">
    <source>
        <dbReference type="EMBL" id="KAF6020741.1"/>
    </source>
</evidence>
<reference evidence="5" key="1">
    <citation type="submission" date="2020-06" db="EMBL/GenBank/DDBJ databases">
        <title>Draft genome of Bugula neritina, a colonial animal packing powerful symbionts and potential medicines.</title>
        <authorList>
            <person name="Rayko M."/>
        </authorList>
    </citation>
    <scope>NUCLEOTIDE SEQUENCE [LARGE SCALE GENOMIC DNA]</scope>
    <source>
        <strain evidence="5">Kwan_BN1</strain>
    </source>
</reference>
<protein>
    <recommendedName>
        <fullName evidence="7">FH1/FH2 domain-containing protein 3</fullName>
    </recommendedName>
</protein>
<gene>
    <name evidence="5" type="ORF">EB796_020949</name>
</gene>
<proteinExistence type="predicted"/>
<feature type="compositionally biased region" description="Acidic residues" evidence="2">
    <location>
        <begin position="1300"/>
        <end position="1309"/>
    </location>
</feature>
<accession>A0A7J7J4Z4</accession>
<dbReference type="InterPro" id="IPR056771">
    <property type="entry name" value="FH3_FHOD1-3-like"/>
</dbReference>
<name>A0A7J7J4Z4_BUGNE</name>
<dbReference type="GO" id="GO:0005856">
    <property type="term" value="C:cytoskeleton"/>
    <property type="evidence" value="ECO:0007669"/>
    <property type="project" value="TreeGrafter"/>
</dbReference>
<sequence>MSTFVARVQYLDDTDPFASTNYPEPSRPPTFTFLTNVHLVNQLSGIHKILEPPHKLEDCALQLYKYNSNGQPDYGIYLDLESTLDDQWEELEGFAEQRKNTVILRTQLSVRVHAVIEKLLNSEGRELRRALFSLKQIFQDDKDLVHEFVCSDGLDCLIKVGTEADQNHQNYILRALGQVMLYVDGMNGVIEHCQTVQWLYNLVSSRYRLVVKTALKLLLVFVEYTEKNSHRLYEAVQAVDYDKGVTPFRSIVEILNEKEGGDSELCLFSMTLINKVLSGITDQDTFYDITDYLEEQGMEAIVQRHISKSSADLDLVSQLNLYEAALKAEDGDVVGVSTDIRKAPRLKSEGDTRKSRRSQGVQDVSGSPRAQRKGLPANQVEPDKELSSKIDRLGFESAHESSPSPDNTLSYLEKRRAERALCSARKGREAEESSKSRSGRAYGSRKQATNMVIENGTASPDHSKPMTLSYDQKHVQDDENAVLIAYRDSRRHRQNSLIHEQERVAGSPVPSLPASPAINNPPIASRYAPAKADAFLQQPSHSSYDHRLHAATSDTHVACNGDERNLLKKLDGGEAGNRDSGYGSWRSDRSDKLSSPGVMSNNRRWMLYRMTKQSADEMQNLPQAISKEQPLVTQNLSSRIDQLGSSTQPAMEPAPTVPPSKLSASAIPPAATCSADLVSSPVKQVNDISGNSVSTLKDKITSSQAFNGARSSTSQPSLPNVQSQISVSDIDSRWEAIERAARRRALRINDLDFTDLGDIDDVDVLRPPAVEFTGAVPSAPGGPPPPPMMGGPPPPPMMGGPPPPPMMGGPPPPPMMGGPPPPSNLASAPPKQGLKKTDNSNSRNKKTLRLHWREVKENVMAPNPTPDIKNKGTIWQKMKFTAIDAAKFEHLFETKVVDHRAKDEKQTEGGKKAITVLDSKRSNAINIGLTKLPPARTIKAAILKMDSTIINREGIEKLLTTMIPTEEEKQKIIDAQVQNPDVALGNAEQLLLTMSSISELEARLQLWAFKLDYDINEKEIAEPLSDLKEGIVALQECKTFKYVLSVLLSIGNFLNGANASGFHIDYLKKVPEVKDTVHKHSLLHHLCVTINELYPDSTDLYSEISAMSRCSKVDWDELKDKLAKLELGCRNAMDNLRLVAKHETYSSTNLKVKLSEFLSDCAERIVILKIVHKRMVQRFYKLLLYLGLGVTDCKEIKIHQFCKNVSEFALEYRTTREKVLQQHAKKKSYKERKKTRGKLIVDTNNFGKSPAEVNEEDVKLTSLLKNGKTTSDVPMRKKRDSQSTGSMKRGAGLSVPGATEAEDTGDELLESAFRSAATAGPRQRGERRRSQYRHRKSCTLNPHVVIDVFLL</sequence>
<dbReference type="PROSITE" id="PS51444">
    <property type="entry name" value="FH2"/>
    <property type="match status" value="1"/>
</dbReference>
<dbReference type="GO" id="GO:0051015">
    <property type="term" value="F:actin filament binding"/>
    <property type="evidence" value="ECO:0007669"/>
    <property type="project" value="TreeGrafter"/>
</dbReference>
<dbReference type="Pfam" id="PF24959">
    <property type="entry name" value="FH3_FHOD1-3"/>
    <property type="match status" value="1"/>
</dbReference>
<evidence type="ECO:0000313" key="6">
    <source>
        <dbReference type="Proteomes" id="UP000593567"/>
    </source>
</evidence>
<dbReference type="Pfam" id="PF02181">
    <property type="entry name" value="FH2"/>
    <property type="match status" value="1"/>
</dbReference>
<feature type="compositionally biased region" description="Pro residues" evidence="2">
    <location>
        <begin position="780"/>
        <end position="823"/>
    </location>
</feature>
<dbReference type="Gene3D" id="1.25.10.10">
    <property type="entry name" value="Leucine-rich Repeat Variant"/>
    <property type="match status" value="1"/>
</dbReference>
<feature type="domain" description="GBD/FH3" evidence="3">
    <location>
        <begin position="48"/>
        <end position="430"/>
    </location>
</feature>